<dbReference type="Proteomes" id="UP000276133">
    <property type="component" value="Unassembled WGS sequence"/>
</dbReference>
<accession>A0A3M7SBA3</accession>
<evidence type="ECO:0000313" key="2">
    <source>
        <dbReference type="Proteomes" id="UP000276133"/>
    </source>
</evidence>
<keyword evidence="2" id="KW-1185">Reference proteome</keyword>
<comment type="caution">
    <text evidence="1">The sequence shown here is derived from an EMBL/GenBank/DDBJ whole genome shotgun (WGS) entry which is preliminary data.</text>
</comment>
<protein>
    <submittedName>
        <fullName evidence="1">Uncharacterized protein</fullName>
    </submittedName>
</protein>
<organism evidence="1 2">
    <name type="scientific">Brachionus plicatilis</name>
    <name type="common">Marine rotifer</name>
    <name type="synonym">Brachionus muelleri</name>
    <dbReference type="NCBI Taxonomy" id="10195"/>
    <lineage>
        <taxon>Eukaryota</taxon>
        <taxon>Metazoa</taxon>
        <taxon>Spiralia</taxon>
        <taxon>Gnathifera</taxon>
        <taxon>Rotifera</taxon>
        <taxon>Eurotatoria</taxon>
        <taxon>Monogononta</taxon>
        <taxon>Pseudotrocha</taxon>
        <taxon>Ploima</taxon>
        <taxon>Brachionidae</taxon>
        <taxon>Brachionus</taxon>
    </lineage>
</organism>
<dbReference type="EMBL" id="REGN01001693">
    <property type="protein sequence ID" value="RNA33094.1"/>
    <property type="molecule type" value="Genomic_DNA"/>
</dbReference>
<name>A0A3M7SBA3_BRAPC</name>
<dbReference type="AlphaFoldDB" id="A0A3M7SBA3"/>
<reference evidence="1 2" key="1">
    <citation type="journal article" date="2018" name="Sci. Rep.">
        <title>Genomic signatures of local adaptation to the degree of environmental predictability in rotifers.</title>
        <authorList>
            <person name="Franch-Gras L."/>
            <person name="Hahn C."/>
            <person name="Garcia-Roger E.M."/>
            <person name="Carmona M.J."/>
            <person name="Serra M."/>
            <person name="Gomez A."/>
        </authorList>
    </citation>
    <scope>NUCLEOTIDE SEQUENCE [LARGE SCALE GENOMIC DNA]</scope>
    <source>
        <strain evidence="1">HYR1</strain>
    </source>
</reference>
<evidence type="ECO:0000313" key="1">
    <source>
        <dbReference type="EMBL" id="RNA33094.1"/>
    </source>
</evidence>
<sequence>MNLFRSIKDSIETSKRLIQDINECCLKNRRERERYESLKKSSQHVDEDDDYVKLQYSNELCKSPSTENNSSTSSVNLSGEEDIDIIAKDDELLRKILNRTYHTNSPNLLSPIHPNEEIINLFNIENGNFEDQAEQNKKEPIEEFQFIEQDLSLNPADFEKIICKSTPLNFNQNSSNQANLCKKRLDFELVEVNDLMNELIEKIERQLDLENTSNNCLPTNAEFPTPESTPPVLKQSHREPLFASQLTKSQLSEELYGKNLKNYLGHSRDLIKKMDSSFLKNMELMVISLISLDV</sequence>
<proteinExistence type="predicted"/>
<gene>
    <name evidence="1" type="ORF">BpHYR1_030073</name>
</gene>